<evidence type="ECO:0000313" key="2">
    <source>
        <dbReference type="EMBL" id="KAJ1962915.1"/>
    </source>
</evidence>
<proteinExistence type="predicted"/>
<feature type="non-terminal residue" evidence="2">
    <location>
        <position position="102"/>
    </location>
</feature>
<comment type="caution">
    <text evidence="2">The sequence shown here is derived from an EMBL/GenBank/DDBJ whole genome shotgun (WGS) entry which is preliminary data.</text>
</comment>
<protein>
    <submittedName>
        <fullName evidence="2">Uncharacterized protein</fullName>
    </submittedName>
</protein>
<feature type="compositionally biased region" description="Polar residues" evidence="1">
    <location>
        <begin position="7"/>
        <end position="18"/>
    </location>
</feature>
<evidence type="ECO:0000256" key="1">
    <source>
        <dbReference type="SAM" id="MobiDB-lite"/>
    </source>
</evidence>
<name>A0A9W8AR00_9FUNG</name>
<evidence type="ECO:0000313" key="3">
    <source>
        <dbReference type="Proteomes" id="UP001150925"/>
    </source>
</evidence>
<organism evidence="2 3">
    <name type="scientific">Dispira parvispora</name>
    <dbReference type="NCBI Taxonomy" id="1520584"/>
    <lineage>
        <taxon>Eukaryota</taxon>
        <taxon>Fungi</taxon>
        <taxon>Fungi incertae sedis</taxon>
        <taxon>Zoopagomycota</taxon>
        <taxon>Kickxellomycotina</taxon>
        <taxon>Dimargaritomycetes</taxon>
        <taxon>Dimargaritales</taxon>
        <taxon>Dimargaritaceae</taxon>
        <taxon>Dispira</taxon>
    </lineage>
</organism>
<reference evidence="2" key="1">
    <citation type="submission" date="2022-07" db="EMBL/GenBank/DDBJ databases">
        <title>Phylogenomic reconstructions and comparative analyses of Kickxellomycotina fungi.</title>
        <authorList>
            <person name="Reynolds N.K."/>
            <person name="Stajich J.E."/>
            <person name="Barry K."/>
            <person name="Grigoriev I.V."/>
            <person name="Crous P."/>
            <person name="Smith M.E."/>
        </authorList>
    </citation>
    <scope>NUCLEOTIDE SEQUENCE</scope>
    <source>
        <strain evidence="2">RSA 1196</strain>
    </source>
</reference>
<accession>A0A9W8AR00</accession>
<sequence>MPYYGSRNYQSTYNNGGSRVSFKGGNPPYAGGSGGESHRRTSTTQSKPNGRTRDQLKYGSIKPPPSQPENRYTESSPRQQGEYPEENPNTTESDETTYLPPK</sequence>
<feature type="region of interest" description="Disordered" evidence="1">
    <location>
        <begin position="1"/>
        <end position="102"/>
    </location>
</feature>
<dbReference type="EMBL" id="JANBPY010000897">
    <property type="protein sequence ID" value="KAJ1962915.1"/>
    <property type="molecule type" value="Genomic_DNA"/>
</dbReference>
<dbReference type="AlphaFoldDB" id="A0A9W8AR00"/>
<keyword evidence="3" id="KW-1185">Reference proteome</keyword>
<dbReference type="Proteomes" id="UP001150925">
    <property type="component" value="Unassembled WGS sequence"/>
</dbReference>
<feature type="compositionally biased region" description="Polar residues" evidence="1">
    <location>
        <begin position="68"/>
        <end position="79"/>
    </location>
</feature>
<gene>
    <name evidence="2" type="ORF">IWQ62_003376</name>
</gene>